<feature type="compositionally biased region" description="Low complexity" evidence="1">
    <location>
        <begin position="120"/>
        <end position="142"/>
    </location>
</feature>
<name>A0A8T1WEM0_9STRA</name>
<accession>A0A8T1WEM0</accession>
<gene>
    <name evidence="2" type="ORF">PHYPSEUDO_001890</name>
</gene>
<proteinExistence type="predicted"/>
<organism evidence="2 3">
    <name type="scientific">Phytophthora pseudosyringae</name>
    <dbReference type="NCBI Taxonomy" id="221518"/>
    <lineage>
        <taxon>Eukaryota</taxon>
        <taxon>Sar</taxon>
        <taxon>Stramenopiles</taxon>
        <taxon>Oomycota</taxon>
        <taxon>Peronosporomycetes</taxon>
        <taxon>Peronosporales</taxon>
        <taxon>Peronosporaceae</taxon>
        <taxon>Phytophthora</taxon>
    </lineage>
</organism>
<comment type="caution">
    <text evidence="2">The sequence shown here is derived from an EMBL/GenBank/DDBJ whole genome shotgun (WGS) entry which is preliminary data.</text>
</comment>
<feature type="compositionally biased region" description="Polar residues" evidence="1">
    <location>
        <begin position="14"/>
        <end position="29"/>
    </location>
</feature>
<dbReference type="AlphaFoldDB" id="A0A8T1WEM0"/>
<keyword evidence="3" id="KW-1185">Reference proteome</keyword>
<dbReference type="OrthoDB" id="10372746at2759"/>
<feature type="compositionally biased region" description="Basic and acidic residues" evidence="1">
    <location>
        <begin position="215"/>
        <end position="226"/>
    </location>
</feature>
<feature type="compositionally biased region" description="Basic and acidic residues" evidence="1">
    <location>
        <begin position="62"/>
        <end position="71"/>
    </location>
</feature>
<dbReference type="Proteomes" id="UP000694044">
    <property type="component" value="Unassembled WGS sequence"/>
</dbReference>
<feature type="compositionally biased region" description="Polar residues" evidence="1">
    <location>
        <begin position="154"/>
        <end position="171"/>
    </location>
</feature>
<feature type="compositionally biased region" description="Acidic residues" evidence="1">
    <location>
        <begin position="263"/>
        <end position="289"/>
    </location>
</feature>
<protein>
    <submittedName>
        <fullName evidence="2">Uncharacterized protein</fullName>
    </submittedName>
</protein>
<dbReference type="EMBL" id="JAGDFM010000013">
    <property type="protein sequence ID" value="KAG7392167.1"/>
    <property type="molecule type" value="Genomic_DNA"/>
</dbReference>
<evidence type="ECO:0000313" key="2">
    <source>
        <dbReference type="EMBL" id="KAG7392167.1"/>
    </source>
</evidence>
<feature type="compositionally biased region" description="Basic residues" evidence="1">
    <location>
        <begin position="34"/>
        <end position="61"/>
    </location>
</feature>
<reference evidence="2" key="1">
    <citation type="submission" date="2021-02" db="EMBL/GenBank/DDBJ databases">
        <authorList>
            <person name="Palmer J.M."/>
        </authorList>
    </citation>
    <scope>NUCLEOTIDE SEQUENCE</scope>
    <source>
        <strain evidence="2">SCRP734</strain>
    </source>
</reference>
<evidence type="ECO:0000256" key="1">
    <source>
        <dbReference type="SAM" id="MobiDB-lite"/>
    </source>
</evidence>
<feature type="compositionally biased region" description="Acidic residues" evidence="1">
    <location>
        <begin position="188"/>
        <end position="214"/>
    </location>
</feature>
<sequence>MMRSEVQAIRSTIDETSSARPMRQTSAHTLTKAPPKKRPKHAAAPTKKPKMNVPPKKRTKKQLAEDADNRRRALAVFDKVWGSQNGADGRAVEPSRNGSRSAERIPNRAISEDTNADMNTTCAANADMSAAANTTTADQNTTSVSNDEDDHTAANASTHVTSRYSNETYGNVASEDDSNGTAPRAYSEEEAYDPDDAEDDDNDSEDQNADDEEKKDDKVHQIDRYVSRVRLQELGGSTPLRFDISDALGPNIVDASGGSFLETDGEGGDDEAADAADGTSDDTDSDSSEAEQCTTASL</sequence>
<feature type="region of interest" description="Disordered" evidence="1">
    <location>
        <begin position="1"/>
        <end position="298"/>
    </location>
</feature>
<evidence type="ECO:0000313" key="3">
    <source>
        <dbReference type="Proteomes" id="UP000694044"/>
    </source>
</evidence>